<dbReference type="AlphaFoldDB" id="B0VIE8"/>
<keyword evidence="4" id="KW-0443">Lipid metabolism</keyword>
<keyword evidence="6" id="KW-1133">Transmembrane helix</keyword>
<dbReference type="OrthoDB" id="9809618at2"/>
<evidence type="ECO:0000313" key="8">
    <source>
        <dbReference type="EMBL" id="CAO79937.1"/>
    </source>
</evidence>
<evidence type="ECO:0000256" key="1">
    <source>
        <dbReference type="ARBA" id="ARBA00005189"/>
    </source>
</evidence>
<dbReference type="SUPFAM" id="SSF69593">
    <property type="entry name" value="Glycerol-3-phosphate (1)-acyltransferase"/>
    <property type="match status" value="1"/>
</dbReference>
<keyword evidence="6" id="KW-0472">Membrane</keyword>
<dbReference type="KEGG" id="caci:CLOAM0019"/>
<evidence type="ECO:0000313" key="9">
    <source>
        <dbReference type="Proteomes" id="UP000002019"/>
    </source>
</evidence>
<dbReference type="Proteomes" id="UP000002019">
    <property type="component" value="Chromosome"/>
</dbReference>
<dbReference type="PANTHER" id="PTHR10434">
    <property type="entry name" value="1-ACYL-SN-GLYCEROL-3-PHOSPHATE ACYLTRANSFERASE"/>
    <property type="match status" value="1"/>
</dbReference>
<accession>B0VIE8</accession>
<dbReference type="PANTHER" id="PTHR10434:SF64">
    <property type="entry name" value="1-ACYL-SN-GLYCEROL-3-PHOSPHATE ACYLTRANSFERASE-RELATED"/>
    <property type="match status" value="1"/>
</dbReference>
<dbReference type="eggNOG" id="COG0204">
    <property type="taxonomic scope" value="Bacteria"/>
</dbReference>
<keyword evidence="2" id="KW-0444">Lipid biosynthesis</keyword>
<dbReference type="EC" id="2.3.1.-" evidence="8"/>
<evidence type="ECO:0000256" key="6">
    <source>
        <dbReference type="SAM" id="Phobius"/>
    </source>
</evidence>
<dbReference type="GO" id="GO:0003841">
    <property type="term" value="F:1-acylglycerol-3-phosphate O-acyltransferase activity"/>
    <property type="evidence" value="ECO:0007669"/>
    <property type="project" value="TreeGrafter"/>
</dbReference>
<evidence type="ECO:0000256" key="3">
    <source>
        <dbReference type="ARBA" id="ARBA00022679"/>
    </source>
</evidence>
<evidence type="ECO:0000259" key="7">
    <source>
        <dbReference type="SMART" id="SM00563"/>
    </source>
</evidence>
<protein>
    <submittedName>
        <fullName evidence="8">Acyltransferase</fullName>
        <ecNumber evidence="8">2.3.1.-</ecNumber>
    </submittedName>
</protein>
<evidence type="ECO:0000256" key="5">
    <source>
        <dbReference type="ARBA" id="ARBA00023315"/>
    </source>
</evidence>
<dbReference type="SMART" id="SM00563">
    <property type="entry name" value="PlsC"/>
    <property type="match status" value="1"/>
</dbReference>
<gene>
    <name evidence="8" type="ordered locus">CLOAM0019</name>
</gene>
<evidence type="ECO:0000256" key="2">
    <source>
        <dbReference type="ARBA" id="ARBA00022516"/>
    </source>
</evidence>
<dbReference type="EMBL" id="CU466930">
    <property type="protein sequence ID" value="CAO79937.1"/>
    <property type="molecule type" value="Genomic_DNA"/>
</dbReference>
<feature type="transmembrane region" description="Helical" evidence="6">
    <location>
        <begin position="9"/>
        <end position="29"/>
    </location>
</feature>
<reference evidence="8 9" key="1">
    <citation type="journal article" date="2008" name="J. Bacteriol.">
        <title>'Candidatus Cloacamonas acidaminovorans': genome sequence reconstruction provides a first glimpse of a new bacterial division.</title>
        <authorList>
            <person name="Pelletier E."/>
            <person name="Kreimeyer A."/>
            <person name="Bocs S."/>
            <person name="Rouy Z."/>
            <person name="Gyapay G."/>
            <person name="Chouari R."/>
            <person name="Riviere D."/>
            <person name="Ganesan A."/>
            <person name="Daegelen P."/>
            <person name="Sghir A."/>
            <person name="Cohen G.N."/>
            <person name="Medigue C."/>
            <person name="Weissenbach J."/>
            <person name="Le Paslier D."/>
        </authorList>
    </citation>
    <scope>NUCLEOTIDE SEQUENCE [LARGE SCALE GENOMIC DNA]</scope>
    <source>
        <strain evidence="9">Evry</strain>
    </source>
</reference>
<proteinExistence type="predicted"/>
<dbReference type="STRING" id="459349.CLOAM0019"/>
<keyword evidence="6" id="KW-0812">Transmembrane</keyword>
<dbReference type="GO" id="GO:0006654">
    <property type="term" value="P:phosphatidic acid biosynthetic process"/>
    <property type="evidence" value="ECO:0007669"/>
    <property type="project" value="TreeGrafter"/>
</dbReference>
<organism evidence="8 9">
    <name type="scientific">Cloacimonas acidaminovorans (strain Evry)</name>
    <dbReference type="NCBI Taxonomy" id="459349"/>
    <lineage>
        <taxon>Bacteria</taxon>
        <taxon>Pseudomonadati</taxon>
        <taxon>Candidatus Cloacimonadota</taxon>
        <taxon>Candidatus Cloacimonadia</taxon>
        <taxon>Candidatus Cloacimonadales</taxon>
        <taxon>Candidatus Cloacimonadaceae</taxon>
        <taxon>Candidatus Cloacimonas</taxon>
    </lineage>
</organism>
<comment type="pathway">
    <text evidence="1">Lipid metabolism.</text>
</comment>
<name>B0VIE8_CLOAI</name>
<dbReference type="Pfam" id="PF01553">
    <property type="entry name" value="Acyltransferase"/>
    <property type="match status" value="1"/>
</dbReference>
<keyword evidence="5 8" id="KW-0012">Acyltransferase</keyword>
<sequence>MILRKIKCILWHIYLISEFFLVSALIRIFSADSKLCRKRLVKNNTRISKRFIRAFNIKLTINNSESLQKLQDIPYLAVSNHTTYLDIILLSAVENFVFITSVEMRKNPFLGRITKSGGCLYTNRKKYISLPAEIEKFASAIHQGFKVVLFPEGTSTNGITVQPFRRSLFQVAIEAKCPILPVCIKYKAIDGKKIEKKNRDLIYWYGDMPFLIHYLKIIGHSLEAQIDILTIIPYQEGKTRQELANQVYGQILSSYLEQESSVDKQSSSLSMVLK</sequence>
<dbReference type="HOGENOM" id="CLU_027938_0_1_0"/>
<dbReference type="InterPro" id="IPR002123">
    <property type="entry name" value="Plipid/glycerol_acylTrfase"/>
</dbReference>
<keyword evidence="9" id="KW-1185">Reference proteome</keyword>
<feature type="domain" description="Phospholipid/glycerol acyltransferase" evidence="7">
    <location>
        <begin position="75"/>
        <end position="187"/>
    </location>
</feature>
<keyword evidence="3 8" id="KW-0808">Transferase</keyword>
<dbReference type="CDD" id="cd07989">
    <property type="entry name" value="LPLAT_AGPAT-like"/>
    <property type="match status" value="1"/>
</dbReference>
<evidence type="ECO:0000256" key="4">
    <source>
        <dbReference type="ARBA" id="ARBA00023098"/>
    </source>
</evidence>